<sequence length="383" mass="42992">MALPCSCRIFMAQRQCIKRMLGHEVRTVCMSGLSHRKPHYQLSVTPPLRDCRQHRNAPSVAAEGAGEHTGYRFAVWSALAFSLFGSKDERSEAQKMEDEIILLLKKAKYSMMLGELDEANVFLHKAIRLSHQSHNNDAIIYTYSLMANLAFIKGELDNAEKLFKAAMSYMLSGGTPQDDNAVIEMSLKLASIYATQNKNELAEHGFQFCTESLEAKIEKQKDLSSDTISEEERKDTRLLLGLSLDARARYLASLQRLQLTLVGIETTLETELELTLVLMSDLATVLDLQGKHDEALAQVRKAVELGQMAGHPDQHVLLGNMAGILMHKGEFEESVKMYKEAMSLAQTAGDAEAVEQFEEGLKELNRRKEERKESLNEDPLTKQ</sequence>
<dbReference type="EMBL" id="VCAZ01000021">
    <property type="protein sequence ID" value="TSK82140.1"/>
    <property type="molecule type" value="Genomic_DNA"/>
</dbReference>
<dbReference type="Proteomes" id="UP000319801">
    <property type="component" value="Unassembled WGS sequence"/>
</dbReference>
<dbReference type="InterPro" id="IPR040395">
    <property type="entry name" value="TTC19"/>
</dbReference>
<keyword evidence="6" id="KW-0496">Mitochondrion</keyword>
<dbReference type="InterPro" id="IPR019734">
    <property type="entry name" value="TPR_rpt"/>
</dbReference>
<evidence type="ECO:0000256" key="4">
    <source>
        <dbReference type="ARBA" id="ARBA00022803"/>
    </source>
</evidence>
<evidence type="ECO:0000256" key="7">
    <source>
        <dbReference type="SAM" id="MobiDB-lite"/>
    </source>
</evidence>
<evidence type="ECO:0000313" key="8">
    <source>
        <dbReference type="EMBL" id="TSK82140.1"/>
    </source>
</evidence>
<keyword evidence="5" id="KW-0809">Transit peptide</keyword>
<evidence type="ECO:0000256" key="1">
    <source>
        <dbReference type="ARBA" id="ARBA00004173"/>
    </source>
</evidence>
<comment type="subcellular location">
    <subcellularLocation>
        <location evidence="1">Mitochondrion</location>
    </subcellularLocation>
</comment>
<feature type="region of interest" description="Disordered" evidence="7">
    <location>
        <begin position="364"/>
        <end position="383"/>
    </location>
</feature>
<dbReference type="GO" id="GO:0005743">
    <property type="term" value="C:mitochondrial inner membrane"/>
    <property type="evidence" value="ECO:0007669"/>
    <property type="project" value="TreeGrafter"/>
</dbReference>
<dbReference type="SMART" id="SM00028">
    <property type="entry name" value="TPR"/>
    <property type="match status" value="4"/>
</dbReference>
<name>A0A556TV57_BAGYA</name>
<organism evidence="8 9">
    <name type="scientific">Bagarius yarrelli</name>
    <name type="common">Goonch</name>
    <name type="synonym">Bagrus yarrelli</name>
    <dbReference type="NCBI Taxonomy" id="175774"/>
    <lineage>
        <taxon>Eukaryota</taxon>
        <taxon>Metazoa</taxon>
        <taxon>Chordata</taxon>
        <taxon>Craniata</taxon>
        <taxon>Vertebrata</taxon>
        <taxon>Euteleostomi</taxon>
        <taxon>Actinopterygii</taxon>
        <taxon>Neopterygii</taxon>
        <taxon>Teleostei</taxon>
        <taxon>Ostariophysi</taxon>
        <taxon>Siluriformes</taxon>
        <taxon>Sisoridae</taxon>
        <taxon>Sisorinae</taxon>
        <taxon>Bagarius</taxon>
    </lineage>
</organism>
<dbReference type="PANTHER" id="PTHR13143">
    <property type="entry name" value="TETRATRICOPEPTIDE REPEAT PROTEIN 19"/>
    <property type="match status" value="1"/>
</dbReference>
<keyword evidence="4" id="KW-0802">TPR repeat</keyword>
<keyword evidence="9" id="KW-1185">Reference proteome</keyword>
<protein>
    <submittedName>
        <fullName evidence="8">Tetratricopeptide repeat protein 19, mitochondrial</fullName>
    </submittedName>
</protein>
<dbReference type="Pfam" id="PF13374">
    <property type="entry name" value="TPR_10"/>
    <property type="match status" value="1"/>
</dbReference>
<evidence type="ECO:0000256" key="2">
    <source>
        <dbReference type="ARBA" id="ARBA00008219"/>
    </source>
</evidence>
<comment type="similarity">
    <text evidence="2">Belongs to the TTC19 family.</text>
</comment>
<proteinExistence type="inferred from homology"/>
<dbReference type="AlphaFoldDB" id="A0A556TV57"/>
<evidence type="ECO:0000256" key="3">
    <source>
        <dbReference type="ARBA" id="ARBA00022737"/>
    </source>
</evidence>
<dbReference type="OrthoDB" id="5986190at2759"/>
<keyword evidence="3" id="KW-0677">Repeat</keyword>
<dbReference type="Pfam" id="PF13176">
    <property type="entry name" value="TPR_7"/>
    <property type="match status" value="1"/>
</dbReference>
<evidence type="ECO:0000256" key="6">
    <source>
        <dbReference type="ARBA" id="ARBA00023128"/>
    </source>
</evidence>
<dbReference type="SUPFAM" id="SSF48452">
    <property type="entry name" value="TPR-like"/>
    <property type="match status" value="1"/>
</dbReference>
<accession>A0A556TV57</accession>
<dbReference type="PANTHER" id="PTHR13143:SF6">
    <property type="entry name" value="TETRATRICOPEPTIDE REPEAT PROTEIN 19, MITOCHONDRIAL"/>
    <property type="match status" value="1"/>
</dbReference>
<dbReference type="Gene3D" id="1.25.40.10">
    <property type="entry name" value="Tetratricopeptide repeat domain"/>
    <property type="match status" value="2"/>
</dbReference>
<dbReference type="InterPro" id="IPR011990">
    <property type="entry name" value="TPR-like_helical_dom_sf"/>
</dbReference>
<dbReference type="FunFam" id="1.25.40.10:FF:001428">
    <property type="entry name" value="Tetratricopeptide repeat protein 19, mitochondrial"/>
    <property type="match status" value="1"/>
</dbReference>
<comment type="caution">
    <text evidence="8">The sequence shown here is derived from an EMBL/GenBank/DDBJ whole genome shotgun (WGS) entry which is preliminary data.</text>
</comment>
<evidence type="ECO:0000256" key="5">
    <source>
        <dbReference type="ARBA" id="ARBA00022946"/>
    </source>
</evidence>
<reference evidence="8 9" key="1">
    <citation type="journal article" date="2019" name="Genome Biol. Evol.">
        <title>Whole-Genome Sequencing of the Giant Devil Catfish, Bagarius yarrelli.</title>
        <authorList>
            <person name="Jiang W."/>
            <person name="Lv Y."/>
            <person name="Cheng L."/>
            <person name="Yang K."/>
            <person name="Chao B."/>
            <person name="Wang X."/>
            <person name="Li Y."/>
            <person name="Pan X."/>
            <person name="You X."/>
            <person name="Zhang Y."/>
            <person name="Yang J."/>
            <person name="Li J."/>
            <person name="Zhang X."/>
            <person name="Liu S."/>
            <person name="Sun C."/>
            <person name="Yang J."/>
            <person name="Shi Q."/>
        </authorList>
    </citation>
    <scope>NUCLEOTIDE SEQUENCE [LARGE SCALE GENOMIC DNA]</scope>
    <source>
        <strain evidence="8">JWS20170419001</strain>
        <tissue evidence="8">Muscle</tissue>
    </source>
</reference>
<evidence type="ECO:0000313" key="9">
    <source>
        <dbReference type="Proteomes" id="UP000319801"/>
    </source>
</evidence>
<dbReference type="GO" id="GO:0034551">
    <property type="term" value="P:mitochondrial respiratory chain complex III assembly"/>
    <property type="evidence" value="ECO:0007669"/>
    <property type="project" value="InterPro"/>
</dbReference>
<gene>
    <name evidence="8" type="ORF">Baya_5036</name>
</gene>